<feature type="signal peptide" evidence="5">
    <location>
        <begin position="1"/>
        <end position="23"/>
    </location>
</feature>
<keyword evidence="1 4" id="KW-0349">Heme</keyword>
<dbReference type="PROSITE" id="PS51007">
    <property type="entry name" value="CYTC"/>
    <property type="match status" value="1"/>
</dbReference>
<dbReference type="GO" id="GO:0046872">
    <property type="term" value="F:metal ion binding"/>
    <property type="evidence" value="ECO:0007669"/>
    <property type="project" value="UniProtKB-KW"/>
</dbReference>
<keyword evidence="3 4" id="KW-0408">Iron</keyword>
<dbReference type="EMBL" id="MTHD01000003">
    <property type="protein sequence ID" value="OMG54026.1"/>
    <property type="molecule type" value="Genomic_DNA"/>
</dbReference>
<keyword evidence="2 4" id="KW-0479">Metal-binding</keyword>
<dbReference type="GO" id="GO:0009055">
    <property type="term" value="F:electron transfer activity"/>
    <property type="evidence" value="ECO:0007669"/>
    <property type="project" value="InterPro"/>
</dbReference>
<evidence type="ECO:0000256" key="1">
    <source>
        <dbReference type="ARBA" id="ARBA00022617"/>
    </source>
</evidence>
<proteinExistence type="predicted"/>
<gene>
    <name evidence="7" type="ORF">BJN45_11020</name>
</gene>
<dbReference type="SUPFAM" id="SSF46626">
    <property type="entry name" value="Cytochrome c"/>
    <property type="match status" value="1"/>
</dbReference>
<reference evidence="7 8" key="1">
    <citation type="submission" date="2016-10" db="EMBL/GenBank/DDBJ databases">
        <title>Alkaliphiles isolated from bioreactors.</title>
        <authorList>
            <person name="Salah Z."/>
            <person name="Rout S.P."/>
            <person name="Humphreys P.N."/>
        </authorList>
    </citation>
    <scope>NUCLEOTIDE SEQUENCE [LARGE SCALE GENOMIC DNA]</scope>
    <source>
        <strain evidence="7 8">ZS02</strain>
    </source>
</reference>
<dbReference type="STRING" id="418702.BJN45_11020"/>
<feature type="chain" id="PRO_5013023302" description="Cytochrome c domain-containing protein" evidence="5">
    <location>
        <begin position="24"/>
        <end position="163"/>
    </location>
</feature>
<protein>
    <recommendedName>
        <fullName evidence="6">Cytochrome c domain-containing protein</fullName>
    </recommendedName>
</protein>
<dbReference type="InterPro" id="IPR009056">
    <property type="entry name" value="Cyt_c-like_dom"/>
</dbReference>
<sequence length="163" mass="17777">MKIPQLSLFAGLFALLFAGTVHAIEIATPPDVDYSALPPLGQQWRDSNPYRDVAAAPEIGRVAYNQSCARCHGADAATNAAPAPDLRNLNRACWRIVNTDLKARCIADKDAYFAKTVRHGKTIVGVMHMPPWQDVLPQELAWSIQVFIEAQAATKARAQAAAR</sequence>
<organism evidence="7 8">
    <name type="scientific">Azonexus hydrophilus</name>
    <dbReference type="NCBI Taxonomy" id="418702"/>
    <lineage>
        <taxon>Bacteria</taxon>
        <taxon>Pseudomonadati</taxon>
        <taxon>Pseudomonadota</taxon>
        <taxon>Betaproteobacteria</taxon>
        <taxon>Rhodocyclales</taxon>
        <taxon>Azonexaceae</taxon>
        <taxon>Azonexus</taxon>
    </lineage>
</organism>
<keyword evidence="5" id="KW-0732">Signal</keyword>
<name>A0A1R1I5J4_9RHOO</name>
<evidence type="ECO:0000256" key="2">
    <source>
        <dbReference type="ARBA" id="ARBA00022723"/>
    </source>
</evidence>
<dbReference type="Pfam" id="PF13442">
    <property type="entry name" value="Cytochrome_CBB3"/>
    <property type="match status" value="1"/>
</dbReference>
<evidence type="ECO:0000313" key="7">
    <source>
        <dbReference type="EMBL" id="OMG54026.1"/>
    </source>
</evidence>
<evidence type="ECO:0000313" key="8">
    <source>
        <dbReference type="Proteomes" id="UP000187526"/>
    </source>
</evidence>
<dbReference type="Gene3D" id="1.10.760.10">
    <property type="entry name" value="Cytochrome c-like domain"/>
    <property type="match status" value="1"/>
</dbReference>
<dbReference type="Proteomes" id="UP000187526">
    <property type="component" value="Unassembled WGS sequence"/>
</dbReference>
<accession>A0A1R1I5J4</accession>
<dbReference type="InterPro" id="IPR036909">
    <property type="entry name" value="Cyt_c-like_dom_sf"/>
</dbReference>
<dbReference type="RefSeq" id="WP_076095306.1">
    <property type="nucleotide sequence ID" value="NZ_MTHD01000003.1"/>
</dbReference>
<dbReference type="GO" id="GO:0020037">
    <property type="term" value="F:heme binding"/>
    <property type="evidence" value="ECO:0007669"/>
    <property type="project" value="InterPro"/>
</dbReference>
<evidence type="ECO:0000256" key="4">
    <source>
        <dbReference type="PROSITE-ProRule" id="PRU00433"/>
    </source>
</evidence>
<evidence type="ECO:0000256" key="3">
    <source>
        <dbReference type="ARBA" id="ARBA00023004"/>
    </source>
</evidence>
<evidence type="ECO:0000259" key="6">
    <source>
        <dbReference type="PROSITE" id="PS51007"/>
    </source>
</evidence>
<dbReference type="OrthoDB" id="9797504at2"/>
<comment type="caution">
    <text evidence="7">The sequence shown here is derived from an EMBL/GenBank/DDBJ whole genome shotgun (WGS) entry which is preliminary data.</text>
</comment>
<evidence type="ECO:0000256" key="5">
    <source>
        <dbReference type="SAM" id="SignalP"/>
    </source>
</evidence>
<keyword evidence="8" id="KW-1185">Reference proteome</keyword>
<feature type="domain" description="Cytochrome c" evidence="6">
    <location>
        <begin position="55"/>
        <end position="152"/>
    </location>
</feature>
<dbReference type="AlphaFoldDB" id="A0A1R1I5J4"/>